<accession>X0TDP4</accession>
<gene>
    <name evidence="2" type="ORF">S01H1_26816</name>
</gene>
<dbReference type="AlphaFoldDB" id="X0TDP4"/>
<organism evidence="2">
    <name type="scientific">marine sediment metagenome</name>
    <dbReference type="NCBI Taxonomy" id="412755"/>
    <lineage>
        <taxon>unclassified sequences</taxon>
        <taxon>metagenomes</taxon>
        <taxon>ecological metagenomes</taxon>
    </lineage>
</organism>
<sequence>MLLDHYIVLEPAYGPGELFTQPVERIRGMAEEAIKRELLELQVRILLLDDYLVLELAYGIGKLFSTPFEKIRDTAEEELYGEEKIKQELLELQMNLEMDEITEEEYMAAETVLMQRLDEGRRLLEKGKLWGKHREEATEQGKPGRGGGKPKRRG</sequence>
<name>X0TDP4_9ZZZZ</name>
<dbReference type="InterPro" id="IPR007804">
    <property type="entry name" value="GvpG"/>
</dbReference>
<proteinExistence type="predicted"/>
<dbReference type="Pfam" id="PF05120">
    <property type="entry name" value="GvpG"/>
    <property type="match status" value="1"/>
</dbReference>
<evidence type="ECO:0000256" key="1">
    <source>
        <dbReference type="SAM" id="MobiDB-lite"/>
    </source>
</evidence>
<protein>
    <submittedName>
        <fullName evidence="2">Uncharacterized protein</fullName>
    </submittedName>
</protein>
<dbReference type="EMBL" id="BARS01016278">
    <property type="protein sequence ID" value="GAF86302.1"/>
    <property type="molecule type" value="Genomic_DNA"/>
</dbReference>
<feature type="region of interest" description="Disordered" evidence="1">
    <location>
        <begin position="132"/>
        <end position="154"/>
    </location>
</feature>
<evidence type="ECO:0000313" key="2">
    <source>
        <dbReference type="EMBL" id="GAF86302.1"/>
    </source>
</evidence>
<comment type="caution">
    <text evidence="2">The sequence shown here is derived from an EMBL/GenBank/DDBJ whole genome shotgun (WGS) entry which is preliminary data.</text>
</comment>
<reference evidence="2" key="1">
    <citation type="journal article" date="2014" name="Front. Microbiol.">
        <title>High frequency of phylogenetically diverse reductive dehalogenase-homologous genes in deep subseafloor sedimentary metagenomes.</title>
        <authorList>
            <person name="Kawai M."/>
            <person name="Futagami T."/>
            <person name="Toyoda A."/>
            <person name="Takaki Y."/>
            <person name="Nishi S."/>
            <person name="Hori S."/>
            <person name="Arai W."/>
            <person name="Tsubouchi T."/>
            <person name="Morono Y."/>
            <person name="Uchiyama I."/>
            <person name="Ito T."/>
            <person name="Fujiyama A."/>
            <person name="Inagaki F."/>
            <person name="Takami H."/>
        </authorList>
    </citation>
    <scope>NUCLEOTIDE SEQUENCE</scope>
    <source>
        <strain evidence="2">Expedition CK06-06</strain>
    </source>
</reference>